<proteinExistence type="predicted"/>
<dbReference type="Proteomes" id="UP000594015">
    <property type="component" value="Chromosome"/>
</dbReference>
<organism evidence="1 2">
    <name type="scientific">Bradyrhizobium arachidis</name>
    <dbReference type="NCBI Taxonomy" id="858423"/>
    <lineage>
        <taxon>Bacteria</taxon>
        <taxon>Pseudomonadati</taxon>
        <taxon>Pseudomonadota</taxon>
        <taxon>Alphaproteobacteria</taxon>
        <taxon>Hyphomicrobiales</taxon>
        <taxon>Nitrobacteraceae</taxon>
        <taxon>Bradyrhizobium</taxon>
    </lineage>
</organism>
<name>A0AAE7NQ73_9BRAD</name>
<reference evidence="1 2" key="1">
    <citation type="submission" date="2018-06" db="EMBL/GenBank/DDBJ databases">
        <title>Comparative genomics of Bradyrhizobium nodulating Arachidis hypogaea.</title>
        <authorList>
            <person name="Li Y."/>
        </authorList>
    </citation>
    <scope>NUCLEOTIDE SEQUENCE [LARGE SCALE GENOMIC DNA]</scope>
    <source>
        <strain evidence="1 2">CCBAU 051107</strain>
    </source>
</reference>
<dbReference type="RefSeq" id="WP_092213998.1">
    <property type="nucleotide sequence ID" value="NZ_CP030050.1"/>
</dbReference>
<evidence type="ECO:0000313" key="1">
    <source>
        <dbReference type="EMBL" id="QOZ69627.1"/>
    </source>
</evidence>
<accession>A0AAE7NQ73</accession>
<dbReference type="EMBL" id="CP030050">
    <property type="protein sequence ID" value="QOZ69627.1"/>
    <property type="molecule type" value="Genomic_DNA"/>
</dbReference>
<gene>
    <name evidence="1" type="ORF">WN72_27395</name>
</gene>
<dbReference type="KEGG" id="barh:WN72_27395"/>
<evidence type="ECO:0000313" key="2">
    <source>
        <dbReference type="Proteomes" id="UP000594015"/>
    </source>
</evidence>
<dbReference type="AlphaFoldDB" id="A0AAE7NQ73"/>
<sequence length="240" mass="26743">MHQNVAHAALLARWSWQKLPVEIIAQAEDLRRRADAAGRHQVIRDQVALQLGSLGISPGFGGGFLGFNPDQAMFISVMAMIRQHNGDPPAGSTDVIAVAEPVLTGQRQPHDALIAAAPPEARQLYAILLPVVRQFGFEKLFLVASYVQATFALPRERIIHLLPDANRLRLQSLYELVQNGPLNETDRPKMYAVFLWFVGELIESGAISNFGMTKEQITQSQPYDHVVRRLFELGWLTVES</sequence>
<protein>
    <submittedName>
        <fullName evidence="1">Uncharacterized protein</fullName>
    </submittedName>
</protein>